<name>A0A381Z837_9ZZZZ</name>
<dbReference type="CDD" id="cd05637">
    <property type="entry name" value="SIS_PGI_PMI_2"/>
    <property type="match status" value="1"/>
</dbReference>
<accession>A0A381Z837</accession>
<dbReference type="Pfam" id="PF10432">
    <property type="entry name" value="bact-PGI_C"/>
    <property type="match status" value="1"/>
</dbReference>
<protein>
    <recommendedName>
        <fullName evidence="3">SIS domain-containing protein</fullName>
    </recommendedName>
</protein>
<evidence type="ECO:0000313" key="4">
    <source>
        <dbReference type="EMBL" id="SVA85111.1"/>
    </source>
</evidence>
<dbReference type="SUPFAM" id="SSF53697">
    <property type="entry name" value="SIS domain"/>
    <property type="match status" value="1"/>
</dbReference>
<reference evidence="4" key="1">
    <citation type="submission" date="2018-05" db="EMBL/GenBank/DDBJ databases">
        <authorList>
            <person name="Lanie J.A."/>
            <person name="Ng W.-L."/>
            <person name="Kazmierczak K.M."/>
            <person name="Andrzejewski T.M."/>
            <person name="Davidsen T.M."/>
            <person name="Wayne K.J."/>
            <person name="Tettelin H."/>
            <person name="Glass J.I."/>
            <person name="Rusch D."/>
            <person name="Podicherti R."/>
            <person name="Tsui H.-C.T."/>
            <person name="Winkler M.E."/>
        </authorList>
    </citation>
    <scope>NUCLEOTIDE SEQUENCE</scope>
</reference>
<dbReference type="EMBL" id="UINC01020221">
    <property type="protein sequence ID" value="SVA85111.1"/>
    <property type="molecule type" value="Genomic_DNA"/>
</dbReference>
<dbReference type="InterPro" id="IPR035484">
    <property type="entry name" value="SIS_PGI/PMI_1"/>
</dbReference>
<dbReference type="GO" id="GO:0004347">
    <property type="term" value="F:glucose-6-phosphate isomerase activity"/>
    <property type="evidence" value="ECO:0007669"/>
    <property type="project" value="InterPro"/>
</dbReference>
<evidence type="ECO:0000256" key="1">
    <source>
        <dbReference type="ARBA" id="ARBA00010523"/>
    </source>
</evidence>
<dbReference type="AlphaFoldDB" id="A0A381Z837"/>
<evidence type="ECO:0000256" key="2">
    <source>
        <dbReference type="ARBA" id="ARBA00023235"/>
    </source>
</evidence>
<dbReference type="Gene3D" id="3.40.50.10490">
    <property type="entry name" value="Glucose-6-phosphate isomerase like protein, domain 1"/>
    <property type="match status" value="2"/>
</dbReference>
<evidence type="ECO:0000259" key="3">
    <source>
        <dbReference type="PROSITE" id="PS51464"/>
    </source>
</evidence>
<dbReference type="GO" id="GO:0005975">
    <property type="term" value="P:carbohydrate metabolic process"/>
    <property type="evidence" value="ECO:0007669"/>
    <property type="project" value="InterPro"/>
</dbReference>
<gene>
    <name evidence="4" type="ORF">METZ01_LOCUS137965</name>
</gene>
<comment type="similarity">
    <text evidence="1">Belongs to the PGI/PMI family.</text>
</comment>
<keyword evidence="2" id="KW-0413">Isomerase</keyword>
<proteinExistence type="inferred from homology"/>
<dbReference type="InterPro" id="IPR001347">
    <property type="entry name" value="SIS_dom"/>
</dbReference>
<dbReference type="InterPro" id="IPR019490">
    <property type="entry name" value="Glu6P/Mann6P_isomerase_C"/>
</dbReference>
<sequence length="336" mass="37627">MLTKDNLEKSDSDGMHNVYDKWPHIARDAYDSDLESVDFKDIDNVVFSGMGGSGAVGDLFSSILSKSNVHTTVVKGYELPKTVDKNTLVVITSISGNTIEVLTTLESATKKDCSVIAFSSGGRMESFCTKNNVEFRKIPQIHSPRASFPSYVYSILKTLNSIIPIKKQEITNSLEKLELVSKEISSENLSDTNPSLNLANWITGIPIIYYPWGLQAAAIRFKNSLQENAKTHAIIEDVIESGHNGIVSWERPSDMVPIMIEGKDDHIKTKERWTILRQYFEENNIAYKEISSLEGGILSKIMSLIYLLDYSTIYYAARLGINPSPIKSIDFIKERL</sequence>
<organism evidence="4">
    <name type="scientific">marine metagenome</name>
    <dbReference type="NCBI Taxonomy" id="408172"/>
    <lineage>
        <taxon>unclassified sequences</taxon>
        <taxon>metagenomes</taxon>
        <taxon>ecological metagenomes</taxon>
    </lineage>
</organism>
<dbReference type="Pfam" id="PF01380">
    <property type="entry name" value="SIS"/>
    <property type="match status" value="1"/>
</dbReference>
<dbReference type="PROSITE" id="PS51464">
    <property type="entry name" value="SIS"/>
    <property type="match status" value="1"/>
</dbReference>
<dbReference type="GO" id="GO:1901135">
    <property type="term" value="P:carbohydrate derivative metabolic process"/>
    <property type="evidence" value="ECO:0007669"/>
    <property type="project" value="InterPro"/>
</dbReference>
<feature type="domain" description="SIS" evidence="3">
    <location>
        <begin position="35"/>
        <end position="164"/>
    </location>
</feature>
<dbReference type="GO" id="GO:0004476">
    <property type="term" value="F:mannose-6-phosphate isomerase activity"/>
    <property type="evidence" value="ECO:0007669"/>
    <property type="project" value="InterPro"/>
</dbReference>
<dbReference type="InterPro" id="IPR046348">
    <property type="entry name" value="SIS_dom_sf"/>
</dbReference>
<dbReference type="CDD" id="cd05017">
    <property type="entry name" value="SIS_PGI_PMI_1"/>
    <property type="match status" value="1"/>
</dbReference>
<dbReference type="GO" id="GO:0097367">
    <property type="term" value="F:carbohydrate derivative binding"/>
    <property type="evidence" value="ECO:0007669"/>
    <property type="project" value="InterPro"/>
</dbReference>